<accession>A0A0F7FV75</accession>
<dbReference type="Proteomes" id="UP000034034">
    <property type="component" value="Chromosome"/>
</dbReference>
<protein>
    <submittedName>
        <fullName evidence="1">Uncharacterized protein</fullName>
    </submittedName>
</protein>
<dbReference type="AlphaFoldDB" id="A0A0F7FV75"/>
<dbReference type="KEGG" id="sxi:SXIM_23660"/>
<sequence>MPRYLAVVPVRFTHEPTEDALNDFNDALAAYDPRGRRGRIVTHRTDAGDITFSIIVESADDQEAKRVARETAASALLDTGHRSDAATVRGDTIEVIPG</sequence>
<dbReference type="RefSeq" id="WP_046723857.1">
    <property type="nucleotide sequence ID" value="NZ_CP009922.3"/>
</dbReference>
<name>A0A0F7FV75_9ACTN</name>
<proteinExistence type="predicted"/>
<dbReference type="EMBL" id="CP009922">
    <property type="protein sequence ID" value="AKG43750.1"/>
    <property type="molecule type" value="Genomic_DNA"/>
</dbReference>
<evidence type="ECO:0000313" key="2">
    <source>
        <dbReference type="Proteomes" id="UP000034034"/>
    </source>
</evidence>
<dbReference type="PATRIC" id="fig|408015.6.peg.2401"/>
<gene>
    <name evidence="1" type="ORF">SXIM_23660</name>
</gene>
<reference evidence="1" key="1">
    <citation type="submission" date="2019-08" db="EMBL/GenBank/DDBJ databases">
        <title>Complete genome sequence of a mangrove-derived Streptomyces xiamenensis.</title>
        <authorList>
            <person name="Xu J."/>
        </authorList>
    </citation>
    <scope>NUCLEOTIDE SEQUENCE</scope>
    <source>
        <strain evidence="1">318</strain>
    </source>
</reference>
<organism evidence="1 2">
    <name type="scientific">Streptomyces xiamenensis</name>
    <dbReference type="NCBI Taxonomy" id="408015"/>
    <lineage>
        <taxon>Bacteria</taxon>
        <taxon>Bacillati</taxon>
        <taxon>Actinomycetota</taxon>
        <taxon>Actinomycetes</taxon>
        <taxon>Kitasatosporales</taxon>
        <taxon>Streptomycetaceae</taxon>
        <taxon>Streptomyces</taxon>
    </lineage>
</organism>
<dbReference type="HOGENOM" id="CLU_2332570_0_0_11"/>
<keyword evidence="2" id="KW-1185">Reference proteome</keyword>
<evidence type="ECO:0000313" key="1">
    <source>
        <dbReference type="EMBL" id="AKG43750.1"/>
    </source>
</evidence>